<sequence>DGGPLRRGRAAAVPAGAAPADRRGPPGQARAEGLGLLAGSCRQPRRDGRPGLGSRPRAVAF</sequence>
<organism evidence="2 3">
    <name type="scientific">Prorocentrum cordatum</name>
    <dbReference type="NCBI Taxonomy" id="2364126"/>
    <lineage>
        <taxon>Eukaryota</taxon>
        <taxon>Sar</taxon>
        <taxon>Alveolata</taxon>
        <taxon>Dinophyceae</taxon>
        <taxon>Prorocentrales</taxon>
        <taxon>Prorocentraceae</taxon>
        <taxon>Prorocentrum</taxon>
    </lineage>
</organism>
<dbReference type="Proteomes" id="UP001189429">
    <property type="component" value="Unassembled WGS sequence"/>
</dbReference>
<keyword evidence="3" id="KW-1185">Reference proteome</keyword>
<gene>
    <name evidence="2" type="ORF">PCOR1329_LOCUS22936</name>
</gene>
<name>A0ABN9RTW8_9DINO</name>
<evidence type="ECO:0000256" key="1">
    <source>
        <dbReference type="SAM" id="MobiDB-lite"/>
    </source>
</evidence>
<protein>
    <submittedName>
        <fullName evidence="2">Uncharacterized protein</fullName>
    </submittedName>
</protein>
<accession>A0ABN9RTW8</accession>
<feature type="compositionally biased region" description="Low complexity" evidence="1">
    <location>
        <begin position="10"/>
        <end position="31"/>
    </location>
</feature>
<reference evidence="2" key="1">
    <citation type="submission" date="2023-10" db="EMBL/GenBank/DDBJ databases">
        <authorList>
            <person name="Chen Y."/>
            <person name="Shah S."/>
            <person name="Dougan E. K."/>
            <person name="Thang M."/>
            <person name="Chan C."/>
        </authorList>
    </citation>
    <scope>NUCLEOTIDE SEQUENCE [LARGE SCALE GENOMIC DNA]</scope>
</reference>
<feature type="region of interest" description="Disordered" evidence="1">
    <location>
        <begin position="1"/>
        <end position="61"/>
    </location>
</feature>
<comment type="caution">
    <text evidence="2">The sequence shown here is derived from an EMBL/GenBank/DDBJ whole genome shotgun (WGS) entry which is preliminary data.</text>
</comment>
<evidence type="ECO:0000313" key="2">
    <source>
        <dbReference type="EMBL" id="CAK0821766.1"/>
    </source>
</evidence>
<proteinExistence type="predicted"/>
<feature type="non-terminal residue" evidence="2">
    <location>
        <position position="1"/>
    </location>
</feature>
<dbReference type="EMBL" id="CAUYUJ010007718">
    <property type="protein sequence ID" value="CAK0821766.1"/>
    <property type="molecule type" value="Genomic_DNA"/>
</dbReference>
<evidence type="ECO:0000313" key="3">
    <source>
        <dbReference type="Proteomes" id="UP001189429"/>
    </source>
</evidence>